<organism evidence="11 12">
    <name type="scientific">Cercophora scortea</name>
    <dbReference type="NCBI Taxonomy" id="314031"/>
    <lineage>
        <taxon>Eukaryota</taxon>
        <taxon>Fungi</taxon>
        <taxon>Dikarya</taxon>
        <taxon>Ascomycota</taxon>
        <taxon>Pezizomycotina</taxon>
        <taxon>Sordariomycetes</taxon>
        <taxon>Sordariomycetidae</taxon>
        <taxon>Sordariales</taxon>
        <taxon>Lasiosphaeriaceae</taxon>
        <taxon>Cercophora</taxon>
    </lineage>
</organism>
<dbReference type="PANTHER" id="PTHR33365">
    <property type="entry name" value="YALI0B05434P"/>
    <property type="match status" value="1"/>
</dbReference>
<protein>
    <recommendedName>
        <fullName evidence="13">Tat pathway signal sequence</fullName>
    </recommendedName>
</protein>
<evidence type="ECO:0008006" key="13">
    <source>
        <dbReference type="Google" id="ProtNLM"/>
    </source>
</evidence>
<evidence type="ECO:0000313" key="11">
    <source>
        <dbReference type="EMBL" id="KAK3323179.1"/>
    </source>
</evidence>
<dbReference type="GO" id="GO:0016020">
    <property type="term" value="C:membrane"/>
    <property type="evidence" value="ECO:0007669"/>
    <property type="project" value="UniProtKB-SubCell"/>
</dbReference>
<evidence type="ECO:0000256" key="8">
    <source>
        <dbReference type="ARBA" id="ARBA00035112"/>
    </source>
</evidence>
<evidence type="ECO:0000256" key="9">
    <source>
        <dbReference type="SAM" id="MobiDB-lite"/>
    </source>
</evidence>
<comment type="caution">
    <text evidence="11">The sequence shown here is derived from an EMBL/GenBank/DDBJ whole genome shotgun (WGS) entry which is preliminary data.</text>
</comment>
<feature type="compositionally biased region" description="Basic and acidic residues" evidence="9">
    <location>
        <begin position="1"/>
        <end position="12"/>
    </location>
</feature>
<evidence type="ECO:0000256" key="7">
    <source>
        <dbReference type="ARBA" id="ARBA00023180"/>
    </source>
</evidence>
<name>A0AAE0M9S8_9PEZI</name>
<dbReference type="InterPro" id="IPR021765">
    <property type="entry name" value="UstYa-like"/>
</dbReference>
<evidence type="ECO:0000256" key="5">
    <source>
        <dbReference type="ARBA" id="ARBA00023026"/>
    </source>
</evidence>
<keyword evidence="6 10" id="KW-0472">Membrane</keyword>
<proteinExistence type="inferred from homology"/>
<evidence type="ECO:0000256" key="6">
    <source>
        <dbReference type="ARBA" id="ARBA00023136"/>
    </source>
</evidence>
<sequence length="234" mass="26167">MNIRTSDEKEQGESLLPQSEREDSEASESPRRRQSSRKWQWISMACAVTASLALGYISGVITESARDNNGTQYGLPSPPGSVQQIWQHNLTFTERPSLESEAAWASIIPVGRGFVHHDQLAPFISNIAVFHQLHCLHAIVIAYYTALESPPVNLTDVPAFENTTATRILPMHIRHCFDYIRRALMCAADTNLEVLNRTTHITNGWGQPKTCRDYNQVVAWAELYANSSDTGIVT</sequence>
<dbReference type="GO" id="GO:0043386">
    <property type="term" value="P:mycotoxin biosynthetic process"/>
    <property type="evidence" value="ECO:0007669"/>
    <property type="project" value="InterPro"/>
</dbReference>
<gene>
    <name evidence="11" type="ORF">B0T19DRAFT_425334</name>
</gene>
<keyword evidence="4 10" id="KW-1133">Transmembrane helix</keyword>
<comment type="pathway">
    <text evidence="2">Mycotoxin biosynthesis.</text>
</comment>
<accession>A0AAE0M9S8</accession>
<reference evidence="11" key="1">
    <citation type="journal article" date="2023" name="Mol. Phylogenet. Evol.">
        <title>Genome-scale phylogeny and comparative genomics of the fungal order Sordariales.</title>
        <authorList>
            <person name="Hensen N."/>
            <person name="Bonometti L."/>
            <person name="Westerberg I."/>
            <person name="Brannstrom I.O."/>
            <person name="Guillou S."/>
            <person name="Cros-Aarteil S."/>
            <person name="Calhoun S."/>
            <person name="Haridas S."/>
            <person name="Kuo A."/>
            <person name="Mondo S."/>
            <person name="Pangilinan J."/>
            <person name="Riley R."/>
            <person name="LaButti K."/>
            <person name="Andreopoulos B."/>
            <person name="Lipzen A."/>
            <person name="Chen C."/>
            <person name="Yan M."/>
            <person name="Daum C."/>
            <person name="Ng V."/>
            <person name="Clum A."/>
            <person name="Steindorff A."/>
            <person name="Ohm R.A."/>
            <person name="Martin F."/>
            <person name="Silar P."/>
            <person name="Natvig D.O."/>
            <person name="Lalanne C."/>
            <person name="Gautier V."/>
            <person name="Ament-Velasquez S.L."/>
            <person name="Kruys A."/>
            <person name="Hutchinson M.I."/>
            <person name="Powell A.J."/>
            <person name="Barry K."/>
            <person name="Miller A.N."/>
            <person name="Grigoriev I.V."/>
            <person name="Debuchy R."/>
            <person name="Gladieux P."/>
            <person name="Hiltunen Thoren M."/>
            <person name="Johannesson H."/>
        </authorList>
    </citation>
    <scope>NUCLEOTIDE SEQUENCE</scope>
    <source>
        <strain evidence="11">SMH4131-1</strain>
    </source>
</reference>
<evidence type="ECO:0000313" key="12">
    <source>
        <dbReference type="Proteomes" id="UP001286456"/>
    </source>
</evidence>
<dbReference type="Pfam" id="PF11807">
    <property type="entry name" value="UstYa"/>
    <property type="match status" value="1"/>
</dbReference>
<dbReference type="AlphaFoldDB" id="A0AAE0M9S8"/>
<keyword evidence="5" id="KW-0843">Virulence</keyword>
<feature type="region of interest" description="Disordered" evidence="9">
    <location>
        <begin position="1"/>
        <end position="33"/>
    </location>
</feature>
<dbReference type="Proteomes" id="UP001286456">
    <property type="component" value="Unassembled WGS sequence"/>
</dbReference>
<evidence type="ECO:0000256" key="1">
    <source>
        <dbReference type="ARBA" id="ARBA00004167"/>
    </source>
</evidence>
<dbReference type="EMBL" id="JAUEPO010000004">
    <property type="protein sequence ID" value="KAK3323179.1"/>
    <property type="molecule type" value="Genomic_DNA"/>
</dbReference>
<evidence type="ECO:0000256" key="3">
    <source>
        <dbReference type="ARBA" id="ARBA00022692"/>
    </source>
</evidence>
<keyword evidence="12" id="KW-1185">Reference proteome</keyword>
<dbReference type="PANTHER" id="PTHR33365:SF4">
    <property type="entry name" value="CYCLOCHLOROTINE BIOSYNTHESIS PROTEIN O"/>
    <property type="match status" value="1"/>
</dbReference>
<keyword evidence="3 10" id="KW-0812">Transmembrane</keyword>
<feature type="transmembrane region" description="Helical" evidence="10">
    <location>
        <begin position="41"/>
        <end position="61"/>
    </location>
</feature>
<comment type="subcellular location">
    <subcellularLocation>
        <location evidence="1">Membrane</location>
        <topology evidence="1">Single-pass membrane protein</topology>
    </subcellularLocation>
</comment>
<comment type="similarity">
    <text evidence="8">Belongs to the ustYa family.</text>
</comment>
<evidence type="ECO:0000256" key="2">
    <source>
        <dbReference type="ARBA" id="ARBA00004685"/>
    </source>
</evidence>
<evidence type="ECO:0000256" key="4">
    <source>
        <dbReference type="ARBA" id="ARBA00022989"/>
    </source>
</evidence>
<reference evidence="11" key="2">
    <citation type="submission" date="2023-06" db="EMBL/GenBank/DDBJ databases">
        <authorList>
            <consortium name="Lawrence Berkeley National Laboratory"/>
            <person name="Haridas S."/>
            <person name="Hensen N."/>
            <person name="Bonometti L."/>
            <person name="Westerberg I."/>
            <person name="Brannstrom I.O."/>
            <person name="Guillou S."/>
            <person name="Cros-Aarteil S."/>
            <person name="Calhoun S."/>
            <person name="Kuo A."/>
            <person name="Mondo S."/>
            <person name="Pangilinan J."/>
            <person name="Riley R."/>
            <person name="Labutti K."/>
            <person name="Andreopoulos B."/>
            <person name="Lipzen A."/>
            <person name="Chen C."/>
            <person name="Yanf M."/>
            <person name="Daum C."/>
            <person name="Ng V."/>
            <person name="Clum A."/>
            <person name="Steindorff A."/>
            <person name="Ohm R."/>
            <person name="Martin F."/>
            <person name="Silar P."/>
            <person name="Natvig D."/>
            <person name="Lalanne C."/>
            <person name="Gautier V."/>
            <person name="Ament-Velasquez S.L."/>
            <person name="Kruys A."/>
            <person name="Hutchinson M.I."/>
            <person name="Powell A.J."/>
            <person name="Barry K."/>
            <person name="Miller A.N."/>
            <person name="Grigoriev I.V."/>
            <person name="Debuchy R."/>
            <person name="Gladieux P."/>
            <person name="Thoren M.H."/>
            <person name="Johannesson H."/>
        </authorList>
    </citation>
    <scope>NUCLEOTIDE SEQUENCE</scope>
    <source>
        <strain evidence="11">SMH4131-1</strain>
    </source>
</reference>
<keyword evidence="7" id="KW-0325">Glycoprotein</keyword>
<evidence type="ECO:0000256" key="10">
    <source>
        <dbReference type="SAM" id="Phobius"/>
    </source>
</evidence>